<dbReference type="InterPro" id="IPR000872">
    <property type="entry name" value="Tafazzin"/>
</dbReference>
<keyword evidence="9" id="KW-0012">Acyltransferase</keyword>
<dbReference type="CDD" id="cd07989">
    <property type="entry name" value="LPLAT_AGPAT-like"/>
    <property type="match status" value="1"/>
</dbReference>
<keyword evidence="8" id="KW-0472">Membrane</keyword>
<evidence type="ECO:0000256" key="10">
    <source>
        <dbReference type="ARBA" id="ARBA00024323"/>
    </source>
</evidence>
<dbReference type="Pfam" id="PF01553">
    <property type="entry name" value="Acyltransferase"/>
    <property type="match status" value="1"/>
</dbReference>
<comment type="catalytic activity">
    <reaction evidence="11">
        <text>1'-[1,2-diacyl-sn-glycero-3-phospho],3'-[1-acyl-sn-glycero-3-phospho]-glycerol + a 1,2-diacyl-sn-glycero-3-phosphocholine = a cardiolipin + a 1-acyl-sn-glycero-3-phosphocholine</text>
        <dbReference type="Rhea" id="RHEA:33731"/>
        <dbReference type="ChEBI" id="CHEBI:57643"/>
        <dbReference type="ChEBI" id="CHEBI:58168"/>
        <dbReference type="ChEBI" id="CHEBI:62237"/>
        <dbReference type="ChEBI" id="CHEBI:64743"/>
    </reaction>
    <physiologicalReaction direction="left-to-right" evidence="11">
        <dbReference type="Rhea" id="RHEA:33732"/>
    </physiologicalReaction>
    <physiologicalReaction direction="right-to-left" evidence="11">
        <dbReference type="Rhea" id="RHEA:33733"/>
    </physiologicalReaction>
</comment>
<evidence type="ECO:0000256" key="5">
    <source>
        <dbReference type="ARBA" id="ARBA00022792"/>
    </source>
</evidence>
<evidence type="ECO:0000256" key="9">
    <source>
        <dbReference type="ARBA" id="ARBA00023315"/>
    </source>
</evidence>
<gene>
    <name evidence="18" type="ORF">CVLEPA_LOCUS23455</name>
</gene>
<evidence type="ECO:0000256" key="14">
    <source>
        <dbReference type="ARBA" id="ARBA00048978"/>
    </source>
</evidence>
<comment type="caution">
    <text evidence="18">The sequence shown here is derived from an EMBL/GenBank/DDBJ whole genome shotgun (WGS) entry which is preliminary data.</text>
</comment>
<keyword evidence="19" id="KW-1185">Reference proteome</keyword>
<dbReference type="SMART" id="SM00563">
    <property type="entry name" value="PlsC"/>
    <property type="match status" value="1"/>
</dbReference>
<sequence length="298" mass="34447">MIEKYKWPFPNTPFPWWWKLPSYAAVSTVGILSRIWLTWANSTKVYQKHYLDDAVLKRDKGKALVTVANHYSCIDDPILCGMLPWNTFFTPHKLRWVPAAHDICFTKAWHGNFFGLGRVSMNPISFVLSLRLNFNHMFRKSLLTVSSFIIFLSQCVPVVRGDGVYQRGMDFILENLNRGEWAQVFPEGKVNMEKSWIRLKWGVGRLISECKHVPIVVPFYHVGVDDILPPSSKWYIPRVGQKVTILIGEPMDFTAQLENCNKLGHTAMEKRKIITDVIQETLQCLKAEATKLHNARKR</sequence>
<reference evidence="18 19" key="1">
    <citation type="submission" date="2024-02" db="EMBL/GenBank/DDBJ databases">
        <authorList>
            <person name="Daric V."/>
            <person name="Darras S."/>
        </authorList>
    </citation>
    <scope>NUCLEOTIDE SEQUENCE [LARGE SCALE GENOMIC DNA]</scope>
</reference>
<evidence type="ECO:0000256" key="6">
    <source>
        <dbReference type="ARBA" id="ARBA00023098"/>
    </source>
</evidence>
<keyword evidence="6" id="KW-0443">Lipid metabolism</keyword>
<evidence type="ECO:0000256" key="16">
    <source>
        <dbReference type="RuleBase" id="RU365062"/>
    </source>
</evidence>
<organism evidence="18 19">
    <name type="scientific">Clavelina lepadiformis</name>
    <name type="common">Light-bulb sea squirt</name>
    <name type="synonym">Ascidia lepadiformis</name>
    <dbReference type="NCBI Taxonomy" id="159417"/>
    <lineage>
        <taxon>Eukaryota</taxon>
        <taxon>Metazoa</taxon>
        <taxon>Chordata</taxon>
        <taxon>Tunicata</taxon>
        <taxon>Ascidiacea</taxon>
        <taxon>Aplousobranchia</taxon>
        <taxon>Clavelinidae</taxon>
        <taxon>Clavelina</taxon>
    </lineage>
</organism>
<comment type="catalytic activity">
    <reaction evidence="14">
        <text>1-hexadecanoyl-2-(9Z,12Z-octadecadienoyl)-sn-glycero-3-phospho-(1'-sn-glycerol) + 1-(9Z-octadecenoyl)-sn-glycero-3-phosphate = 1-(9Z)-octadecenoyl-2-(9Z,12Z)-octadecadienoyl-sn-glycero-3-phosphate + 1-hexadecanoyl-sn-glycero-3-phospho-(1'-sn-glycerol)</text>
        <dbReference type="Rhea" id="RHEA:67752"/>
        <dbReference type="ChEBI" id="CHEBI:72840"/>
        <dbReference type="ChEBI" id="CHEBI:74544"/>
        <dbReference type="ChEBI" id="CHEBI:74563"/>
        <dbReference type="ChEBI" id="CHEBI:75158"/>
    </reaction>
    <physiologicalReaction direction="left-to-right" evidence="14">
        <dbReference type="Rhea" id="RHEA:67753"/>
    </physiologicalReaction>
    <physiologicalReaction direction="right-to-left" evidence="14">
        <dbReference type="Rhea" id="RHEA:67754"/>
    </physiologicalReaction>
</comment>
<evidence type="ECO:0000256" key="12">
    <source>
        <dbReference type="ARBA" id="ARBA00048255"/>
    </source>
</evidence>
<evidence type="ECO:0000259" key="17">
    <source>
        <dbReference type="SMART" id="SM00563"/>
    </source>
</evidence>
<keyword evidence="5" id="KW-0999">Mitochondrion inner membrane</keyword>
<comment type="similarity">
    <text evidence="2 16">Belongs to the taffazin family.</text>
</comment>
<comment type="subcellular location">
    <subcellularLocation>
        <location evidence="1">Mitochondrion inner membrane</location>
        <topology evidence="1">Peripheral membrane protein</topology>
        <orientation evidence="1">Intermembrane side</orientation>
    </subcellularLocation>
    <subcellularLocation>
        <location evidence="10">Mitochondrion outer membrane</location>
        <topology evidence="10">Peripheral membrane protein</topology>
        <orientation evidence="10">Intermembrane side</orientation>
    </subcellularLocation>
</comment>
<evidence type="ECO:0000256" key="4">
    <source>
        <dbReference type="ARBA" id="ARBA00022787"/>
    </source>
</evidence>
<accession>A0ABP0GJT0</accession>
<dbReference type="SUPFAM" id="SSF69593">
    <property type="entry name" value="Glycerol-3-phosphate (1)-acyltransferase"/>
    <property type="match status" value="1"/>
</dbReference>
<keyword evidence="7" id="KW-0496">Mitochondrion</keyword>
<evidence type="ECO:0000256" key="15">
    <source>
        <dbReference type="ARBA" id="ARBA00049543"/>
    </source>
</evidence>
<evidence type="ECO:0000256" key="7">
    <source>
        <dbReference type="ARBA" id="ARBA00023128"/>
    </source>
</evidence>
<evidence type="ECO:0000313" key="18">
    <source>
        <dbReference type="EMBL" id="CAK8690899.1"/>
    </source>
</evidence>
<comment type="catalytic activity">
    <reaction evidence="15">
        <text>1,2-di-(9Z-octadecenoyl)-sn-glycero-3-phosphocholine + 1-hexadecanoyl-sn-glycero-3-phosphocholine = 1-hexadecanoyl-2-(9Z-octadecenoyl)-sn-glycero-3-phosphocholine + 1-(9Z-octadecenoyl)-sn-glycero-3-phosphocholine</text>
        <dbReference type="Rhea" id="RHEA:43816"/>
        <dbReference type="ChEBI" id="CHEBI:28610"/>
        <dbReference type="ChEBI" id="CHEBI:72998"/>
        <dbReference type="ChEBI" id="CHEBI:73001"/>
        <dbReference type="ChEBI" id="CHEBI:74669"/>
    </reaction>
    <physiologicalReaction direction="left-to-right" evidence="15">
        <dbReference type="Rhea" id="RHEA:43817"/>
    </physiologicalReaction>
    <physiologicalReaction direction="right-to-left" evidence="15">
        <dbReference type="Rhea" id="RHEA:43818"/>
    </physiologicalReaction>
</comment>
<comment type="catalytic activity">
    <reaction evidence="12">
        <text>1-hexadecanoyl-2-(9Z,12Z-octadecadienoyl)-sn-glycero-3-phosphocholine + 1-hexadecanoyl-sn-glycero-3-phosphocholine = 2-(9Z,12Z-octadecadienoyl)-sn-glycero-3-phosphocholine + 1,2-dihexadecanoyl-sn-glycero-3-phosphocholine</text>
        <dbReference type="Rhea" id="RHEA:68988"/>
        <dbReference type="ChEBI" id="CHEBI:72998"/>
        <dbReference type="ChEBI" id="CHEBI:72999"/>
        <dbReference type="ChEBI" id="CHEBI:73002"/>
        <dbReference type="ChEBI" id="CHEBI:76084"/>
    </reaction>
    <physiologicalReaction direction="left-to-right" evidence="12">
        <dbReference type="Rhea" id="RHEA:68989"/>
    </physiologicalReaction>
    <physiologicalReaction direction="right-to-left" evidence="12">
        <dbReference type="Rhea" id="RHEA:68990"/>
    </physiologicalReaction>
</comment>
<evidence type="ECO:0000313" key="19">
    <source>
        <dbReference type="Proteomes" id="UP001642483"/>
    </source>
</evidence>
<keyword evidence="4" id="KW-1000">Mitochondrion outer membrane</keyword>
<dbReference type="Proteomes" id="UP001642483">
    <property type="component" value="Unassembled WGS sequence"/>
</dbReference>
<evidence type="ECO:0000256" key="3">
    <source>
        <dbReference type="ARBA" id="ARBA00022679"/>
    </source>
</evidence>
<evidence type="ECO:0000256" key="1">
    <source>
        <dbReference type="ARBA" id="ARBA00004137"/>
    </source>
</evidence>
<dbReference type="PANTHER" id="PTHR12497">
    <property type="entry name" value="TAZ PROTEIN TAFAZZIN"/>
    <property type="match status" value="1"/>
</dbReference>
<feature type="domain" description="Phospholipid/glycerol acyltransferase" evidence="17">
    <location>
        <begin position="64"/>
        <end position="224"/>
    </location>
</feature>
<evidence type="ECO:0000256" key="11">
    <source>
        <dbReference type="ARBA" id="ARBA00047906"/>
    </source>
</evidence>
<dbReference type="EMBL" id="CAWYQH010000119">
    <property type="protein sequence ID" value="CAK8690899.1"/>
    <property type="molecule type" value="Genomic_DNA"/>
</dbReference>
<comment type="catalytic activity">
    <reaction evidence="13">
        <text>a 1-acyl-sn-glycero-3-phosphate + a 1,2-diacyl-sn-glycero-3-phospho-(1'-sn-glycerol) = 1-acyl-sn-glycero-3-phospho-(1'-sn-glycerol) + a 1,2-diacyl-sn-glycero-3-phosphate</text>
        <dbReference type="Rhea" id="RHEA:67748"/>
        <dbReference type="ChEBI" id="CHEBI:57970"/>
        <dbReference type="ChEBI" id="CHEBI:58608"/>
        <dbReference type="ChEBI" id="CHEBI:64716"/>
        <dbReference type="ChEBI" id="CHEBI:64840"/>
    </reaction>
    <physiologicalReaction direction="left-to-right" evidence="13">
        <dbReference type="Rhea" id="RHEA:67749"/>
    </physiologicalReaction>
    <physiologicalReaction direction="right-to-left" evidence="13">
        <dbReference type="Rhea" id="RHEA:67750"/>
    </physiologicalReaction>
</comment>
<keyword evidence="3" id="KW-0808">Transferase</keyword>
<proteinExistence type="inferred from homology"/>
<dbReference type="PRINTS" id="PR00979">
    <property type="entry name" value="TAFAZZIN"/>
</dbReference>
<evidence type="ECO:0000256" key="13">
    <source>
        <dbReference type="ARBA" id="ARBA00048751"/>
    </source>
</evidence>
<name>A0ABP0GJT0_CLALP</name>
<evidence type="ECO:0000256" key="2">
    <source>
        <dbReference type="ARBA" id="ARBA00010524"/>
    </source>
</evidence>
<dbReference type="InterPro" id="IPR002123">
    <property type="entry name" value="Plipid/glycerol_acylTrfase"/>
</dbReference>
<dbReference type="PANTHER" id="PTHR12497:SF0">
    <property type="entry name" value="TAFAZZIN"/>
    <property type="match status" value="1"/>
</dbReference>
<protein>
    <recommendedName>
        <fullName evidence="16">Tafazzin family protein</fullName>
    </recommendedName>
</protein>
<evidence type="ECO:0000256" key="8">
    <source>
        <dbReference type="ARBA" id="ARBA00023136"/>
    </source>
</evidence>